<reference evidence="1 2" key="1">
    <citation type="journal article" date="2015" name="Genome Announc.">
        <title>Expanding the biotechnology potential of lactobacilli through comparative genomics of 213 strains and associated genera.</title>
        <authorList>
            <person name="Sun Z."/>
            <person name="Harris H.M."/>
            <person name="McCann A."/>
            <person name="Guo C."/>
            <person name="Argimon S."/>
            <person name="Zhang W."/>
            <person name="Yang X."/>
            <person name="Jeffery I.B."/>
            <person name="Cooney J.C."/>
            <person name="Kagawa T.F."/>
            <person name="Liu W."/>
            <person name="Song Y."/>
            <person name="Salvetti E."/>
            <person name="Wrobel A."/>
            <person name="Rasinkangas P."/>
            <person name="Parkhill J."/>
            <person name="Rea M.C."/>
            <person name="O'Sullivan O."/>
            <person name="Ritari J."/>
            <person name="Douillard F.P."/>
            <person name="Paul Ross R."/>
            <person name="Yang R."/>
            <person name="Briner A.E."/>
            <person name="Felis G.E."/>
            <person name="de Vos W.M."/>
            <person name="Barrangou R."/>
            <person name="Klaenhammer T.R."/>
            <person name="Caufield P.W."/>
            <person name="Cui Y."/>
            <person name="Zhang H."/>
            <person name="O'Toole P.W."/>
        </authorList>
    </citation>
    <scope>NUCLEOTIDE SEQUENCE [LARGE SCALE GENOMIC DNA]</scope>
    <source>
        <strain evidence="1 2">DSM 19394</strain>
    </source>
</reference>
<protein>
    <submittedName>
        <fullName evidence="1">Uncharacterized protein</fullName>
    </submittedName>
</protein>
<organism evidence="1 2">
    <name type="scientific">Levilactobacillus acidifarinae DSM 19394 = JCM 15949</name>
    <dbReference type="NCBI Taxonomy" id="1423715"/>
    <lineage>
        <taxon>Bacteria</taxon>
        <taxon>Bacillati</taxon>
        <taxon>Bacillota</taxon>
        <taxon>Bacilli</taxon>
        <taxon>Lactobacillales</taxon>
        <taxon>Lactobacillaceae</taxon>
        <taxon>Levilactobacillus</taxon>
    </lineage>
</organism>
<keyword evidence="2" id="KW-1185">Reference proteome</keyword>
<dbReference type="PATRIC" id="fig|1423715.3.peg.1483"/>
<sequence length="50" mass="5792">MAFCKRFQLIIFFTIQKWQRDLVVGQTLVKLKFSAGLLKNSSTNEGILRC</sequence>
<proteinExistence type="predicted"/>
<evidence type="ECO:0000313" key="2">
    <source>
        <dbReference type="Proteomes" id="UP000051955"/>
    </source>
</evidence>
<dbReference type="AlphaFoldDB" id="A0A0R1LM43"/>
<gene>
    <name evidence="1" type="ORF">FD25_GL001447</name>
</gene>
<comment type="caution">
    <text evidence="1">The sequence shown here is derived from an EMBL/GenBank/DDBJ whole genome shotgun (WGS) entry which is preliminary data.</text>
</comment>
<accession>A0A0R1LM43</accession>
<dbReference type="Proteomes" id="UP000051955">
    <property type="component" value="Unassembled WGS sequence"/>
</dbReference>
<name>A0A0R1LM43_9LACO</name>
<evidence type="ECO:0000313" key="1">
    <source>
        <dbReference type="EMBL" id="KRK94116.1"/>
    </source>
</evidence>
<dbReference type="EMBL" id="AZDV01000028">
    <property type="protein sequence ID" value="KRK94116.1"/>
    <property type="molecule type" value="Genomic_DNA"/>
</dbReference>